<dbReference type="RefSeq" id="WP_188410751.1">
    <property type="nucleotide sequence ID" value="NZ_BMCP01000005.1"/>
</dbReference>
<dbReference type="AlphaFoldDB" id="A0A8J2YLX5"/>
<dbReference type="Proteomes" id="UP000602745">
    <property type="component" value="Unassembled WGS sequence"/>
</dbReference>
<protein>
    <submittedName>
        <fullName evidence="1">Uncharacterized protein</fullName>
    </submittedName>
</protein>
<name>A0A8J2YLX5_9RHOB</name>
<accession>A0A8J2YLX5</accession>
<dbReference type="EMBL" id="BMCP01000005">
    <property type="protein sequence ID" value="GGE51874.1"/>
    <property type="molecule type" value="Genomic_DNA"/>
</dbReference>
<gene>
    <name evidence="1" type="ORF">GCM10007276_31170</name>
</gene>
<comment type="caution">
    <text evidence="1">The sequence shown here is derived from an EMBL/GenBank/DDBJ whole genome shotgun (WGS) entry which is preliminary data.</text>
</comment>
<reference evidence="1" key="1">
    <citation type="journal article" date="2014" name="Int. J. Syst. Evol. Microbiol.">
        <title>Complete genome sequence of Corynebacterium casei LMG S-19264T (=DSM 44701T), isolated from a smear-ripened cheese.</title>
        <authorList>
            <consortium name="US DOE Joint Genome Institute (JGI-PGF)"/>
            <person name="Walter F."/>
            <person name="Albersmeier A."/>
            <person name="Kalinowski J."/>
            <person name="Ruckert C."/>
        </authorList>
    </citation>
    <scope>NUCLEOTIDE SEQUENCE</scope>
    <source>
        <strain evidence="1">CCM 7684</strain>
    </source>
</reference>
<sequence length="512" mass="58117">MYINRFANEDLVRGGAQGRDEKRVEDPLIDWLESVDGRRKPRSPLEGMEDASGAEIVKVLEESGYYTFEGENADALRDAYAESLDNSPFFKRFVIDAFAENPDLRPYSIYFEDLEDGNNGKHNDEKGYIKINDDLEGGKLNYTLVHELFHSFGLRDSADMVQALEVFETESGFGGGSSKSASIDVADNVDYELFQATLDDWRDINEQLHEDYYEYDSEHTREIMEQLFGPAGRDIDPAEAFSRSTQRFDGDADRIIQAYLDARDGGKVEAIRADQLREMGIDPESIKNIDKLAEWYADNIDLESRQLASFTNEYPESVFSALADIYLTHINPAADEGEVADWIMEKISPRIENAFGENGAEAREIFDNYYYKSNREGGDKLRGIVRARFNEGESTRVGFENTLNEIASIYAGDGIDIDTRKLFGFNQGNGPIKPLFQDLVRYFREHIDPEASSEDAAAWVVREIRARLENAFGDMDETEAEKFEIFCNYIDKKDRSGKQDAYDAAAEVYAEA</sequence>
<reference evidence="1" key="2">
    <citation type="submission" date="2020-09" db="EMBL/GenBank/DDBJ databases">
        <authorList>
            <person name="Sun Q."/>
            <person name="Sedlacek I."/>
        </authorList>
    </citation>
    <scope>NUCLEOTIDE SEQUENCE</scope>
    <source>
        <strain evidence="1">CCM 7684</strain>
    </source>
</reference>
<proteinExistence type="predicted"/>
<evidence type="ECO:0000313" key="1">
    <source>
        <dbReference type="EMBL" id="GGE51874.1"/>
    </source>
</evidence>
<evidence type="ECO:0000313" key="2">
    <source>
        <dbReference type="Proteomes" id="UP000602745"/>
    </source>
</evidence>
<organism evidence="1 2">
    <name type="scientific">Agaricicola taiwanensis</name>
    <dbReference type="NCBI Taxonomy" id="591372"/>
    <lineage>
        <taxon>Bacteria</taxon>
        <taxon>Pseudomonadati</taxon>
        <taxon>Pseudomonadota</taxon>
        <taxon>Alphaproteobacteria</taxon>
        <taxon>Rhodobacterales</taxon>
        <taxon>Paracoccaceae</taxon>
        <taxon>Agaricicola</taxon>
    </lineage>
</organism>
<keyword evidence="2" id="KW-1185">Reference proteome</keyword>